<accession>A0ABW1EMD8</accession>
<dbReference type="Proteomes" id="UP001596091">
    <property type="component" value="Unassembled WGS sequence"/>
</dbReference>
<dbReference type="Gene3D" id="3.40.50.150">
    <property type="entry name" value="Vaccinia Virus protein VP39"/>
    <property type="match status" value="1"/>
</dbReference>
<dbReference type="EC" id="2.1.-.-" evidence="2"/>
<evidence type="ECO:0000313" key="2">
    <source>
        <dbReference type="EMBL" id="MFC5864932.1"/>
    </source>
</evidence>
<keyword evidence="2" id="KW-0489">Methyltransferase</keyword>
<dbReference type="PANTHER" id="PTHR42912:SF93">
    <property type="entry name" value="N6-ADENOSINE-METHYLTRANSFERASE TMT1A"/>
    <property type="match status" value="1"/>
</dbReference>
<dbReference type="Pfam" id="PF08241">
    <property type="entry name" value="Methyltransf_11"/>
    <property type="match status" value="1"/>
</dbReference>
<dbReference type="InterPro" id="IPR029063">
    <property type="entry name" value="SAM-dependent_MTases_sf"/>
</dbReference>
<reference evidence="3" key="1">
    <citation type="journal article" date="2019" name="Int. J. Syst. Evol. Microbiol.">
        <title>The Global Catalogue of Microorganisms (GCM) 10K type strain sequencing project: providing services to taxonomists for standard genome sequencing and annotation.</title>
        <authorList>
            <consortium name="The Broad Institute Genomics Platform"/>
            <consortium name="The Broad Institute Genome Sequencing Center for Infectious Disease"/>
            <person name="Wu L."/>
            <person name="Ma J."/>
        </authorList>
    </citation>
    <scope>NUCLEOTIDE SEQUENCE [LARGE SCALE GENOMIC DNA]</scope>
    <source>
        <strain evidence="3">JCM 4087</strain>
    </source>
</reference>
<sequence length="255" mass="28523">MPELVERVAHEKEAYDDGTVHKESAALQARFIHVFQCPNSTRGERFFSETVAEYARGKDILDYGCYDGWMVPRYHEMRPRSITGIDISETAIAAAEAQYGGIAEFHAGDAHAMPFRSESFDLVVGRGILHHLDFDVALREIHRVLRPGGGAVFVEPLGDNPGAKLIRAMTPKARTKDERALSQATIQRTDAFFGGSSHFFYNLASVPVGMLTSLTPLNADNVLLRMTDAVDQMLARSPMRYWMRQVVLVWHKAKS</sequence>
<organism evidence="2 3">
    <name type="scientific">Acidicapsa dinghuensis</name>
    <dbReference type="NCBI Taxonomy" id="2218256"/>
    <lineage>
        <taxon>Bacteria</taxon>
        <taxon>Pseudomonadati</taxon>
        <taxon>Acidobacteriota</taxon>
        <taxon>Terriglobia</taxon>
        <taxon>Terriglobales</taxon>
        <taxon>Acidobacteriaceae</taxon>
        <taxon>Acidicapsa</taxon>
    </lineage>
</organism>
<dbReference type="PANTHER" id="PTHR42912">
    <property type="entry name" value="METHYLTRANSFERASE"/>
    <property type="match status" value="1"/>
</dbReference>
<dbReference type="EMBL" id="JBHSPH010000010">
    <property type="protein sequence ID" value="MFC5864932.1"/>
    <property type="molecule type" value="Genomic_DNA"/>
</dbReference>
<dbReference type="SUPFAM" id="SSF53335">
    <property type="entry name" value="S-adenosyl-L-methionine-dependent methyltransferases"/>
    <property type="match status" value="1"/>
</dbReference>
<evidence type="ECO:0000313" key="3">
    <source>
        <dbReference type="Proteomes" id="UP001596091"/>
    </source>
</evidence>
<keyword evidence="3" id="KW-1185">Reference proteome</keyword>
<comment type="caution">
    <text evidence="2">The sequence shown here is derived from an EMBL/GenBank/DDBJ whole genome shotgun (WGS) entry which is preliminary data.</text>
</comment>
<dbReference type="InterPro" id="IPR050508">
    <property type="entry name" value="Methyltransf_Superfamily"/>
</dbReference>
<dbReference type="CDD" id="cd02440">
    <property type="entry name" value="AdoMet_MTases"/>
    <property type="match status" value="1"/>
</dbReference>
<feature type="domain" description="Methyltransferase type 11" evidence="1">
    <location>
        <begin position="61"/>
        <end position="152"/>
    </location>
</feature>
<keyword evidence="2" id="KW-0808">Transferase</keyword>
<protein>
    <submittedName>
        <fullName evidence="2">Class I SAM-dependent methyltransferase</fullName>
        <ecNumber evidence="2">2.1.-.-</ecNumber>
    </submittedName>
</protein>
<gene>
    <name evidence="2" type="ORF">ACFPT7_21670</name>
</gene>
<dbReference type="InterPro" id="IPR013216">
    <property type="entry name" value="Methyltransf_11"/>
</dbReference>
<dbReference type="GO" id="GO:0008168">
    <property type="term" value="F:methyltransferase activity"/>
    <property type="evidence" value="ECO:0007669"/>
    <property type="project" value="UniProtKB-KW"/>
</dbReference>
<proteinExistence type="predicted"/>
<evidence type="ECO:0000259" key="1">
    <source>
        <dbReference type="Pfam" id="PF08241"/>
    </source>
</evidence>
<name>A0ABW1EMD8_9BACT</name>
<dbReference type="GO" id="GO:0032259">
    <property type="term" value="P:methylation"/>
    <property type="evidence" value="ECO:0007669"/>
    <property type="project" value="UniProtKB-KW"/>
</dbReference>
<dbReference type="RefSeq" id="WP_263332282.1">
    <property type="nucleotide sequence ID" value="NZ_JAGSYH010000001.1"/>
</dbReference>